<organism evidence="2 3">
    <name type="scientific">Hydrogenoanaerobacterium saccharovorans</name>
    <dbReference type="NCBI Taxonomy" id="474960"/>
    <lineage>
        <taxon>Bacteria</taxon>
        <taxon>Bacillati</taxon>
        <taxon>Bacillota</taxon>
        <taxon>Clostridia</taxon>
        <taxon>Eubacteriales</taxon>
        <taxon>Oscillospiraceae</taxon>
        <taxon>Hydrogenoanaerobacterium</taxon>
    </lineage>
</organism>
<accession>A0A1H8CYW9</accession>
<sequence>MLKLKSNYGFAGEKVVLIVMVVSMLMSVIMEYQRCHVIGQNVDEALQAATNTVGVQNMHNASKGIREGNSGAYRYDFFTDDWDENITASQIADEVKQSLGLSSKGGKLELRTNTGLEYSVSKIEIDYENARFAGNNNRTLTFITSAQLEIPITIIGDALPPIKLDRKVKTSYMNKY</sequence>
<dbReference type="EMBL" id="FOCG01000002">
    <property type="protein sequence ID" value="SEN00293.1"/>
    <property type="molecule type" value="Genomic_DNA"/>
</dbReference>
<dbReference type="RefSeq" id="WP_092755513.1">
    <property type="nucleotide sequence ID" value="NZ_FOCG01000002.1"/>
</dbReference>
<keyword evidence="1" id="KW-0472">Membrane</keyword>
<evidence type="ECO:0000313" key="3">
    <source>
        <dbReference type="Proteomes" id="UP000199158"/>
    </source>
</evidence>
<dbReference type="Proteomes" id="UP000199158">
    <property type="component" value="Unassembled WGS sequence"/>
</dbReference>
<gene>
    <name evidence="2" type="ORF">SAMN05216180_2419</name>
</gene>
<reference evidence="2 3" key="1">
    <citation type="submission" date="2016-10" db="EMBL/GenBank/DDBJ databases">
        <authorList>
            <person name="de Groot N.N."/>
        </authorList>
    </citation>
    <scope>NUCLEOTIDE SEQUENCE [LARGE SCALE GENOMIC DNA]</scope>
    <source>
        <strain evidence="2 3">CGMCC 1.5070</strain>
    </source>
</reference>
<keyword evidence="3" id="KW-1185">Reference proteome</keyword>
<protein>
    <submittedName>
        <fullName evidence="2">Uncharacterized protein</fullName>
    </submittedName>
</protein>
<dbReference type="STRING" id="474960.SAMN05216180_2419"/>
<evidence type="ECO:0000256" key="1">
    <source>
        <dbReference type="SAM" id="Phobius"/>
    </source>
</evidence>
<evidence type="ECO:0000313" key="2">
    <source>
        <dbReference type="EMBL" id="SEN00293.1"/>
    </source>
</evidence>
<name>A0A1H8CYW9_9FIRM</name>
<dbReference type="AlphaFoldDB" id="A0A1H8CYW9"/>
<keyword evidence="1" id="KW-1133">Transmembrane helix</keyword>
<proteinExistence type="predicted"/>
<keyword evidence="1" id="KW-0812">Transmembrane</keyword>
<feature type="transmembrane region" description="Helical" evidence="1">
    <location>
        <begin position="12"/>
        <end position="30"/>
    </location>
</feature>